<keyword evidence="3" id="KW-0804">Transcription</keyword>
<dbReference type="Pfam" id="PF02311">
    <property type="entry name" value="AraC_binding"/>
    <property type="match status" value="1"/>
</dbReference>
<evidence type="ECO:0000256" key="3">
    <source>
        <dbReference type="ARBA" id="ARBA00023163"/>
    </source>
</evidence>
<name>A0ABW0HZI2_9BACL</name>
<dbReference type="InterPro" id="IPR018060">
    <property type="entry name" value="HTH_AraC"/>
</dbReference>
<feature type="domain" description="HTH araC/xylS-type" evidence="4">
    <location>
        <begin position="190"/>
        <end position="288"/>
    </location>
</feature>
<dbReference type="InterPro" id="IPR009057">
    <property type="entry name" value="Homeodomain-like_sf"/>
</dbReference>
<gene>
    <name evidence="5" type="ORF">ACFPOF_23660</name>
</gene>
<dbReference type="InterPro" id="IPR037923">
    <property type="entry name" value="HTH-like"/>
</dbReference>
<keyword evidence="1" id="KW-0805">Transcription regulation</keyword>
<dbReference type="Gene3D" id="2.60.120.10">
    <property type="entry name" value="Jelly Rolls"/>
    <property type="match status" value="1"/>
</dbReference>
<proteinExistence type="predicted"/>
<dbReference type="PANTHER" id="PTHR43280:SF28">
    <property type="entry name" value="HTH-TYPE TRANSCRIPTIONAL ACTIVATOR RHAS"/>
    <property type="match status" value="1"/>
</dbReference>
<dbReference type="Pfam" id="PF12833">
    <property type="entry name" value="HTH_18"/>
    <property type="match status" value="1"/>
</dbReference>
<reference evidence="6" key="1">
    <citation type="journal article" date="2019" name="Int. J. Syst. Evol. Microbiol.">
        <title>The Global Catalogue of Microorganisms (GCM) 10K type strain sequencing project: providing services to taxonomists for standard genome sequencing and annotation.</title>
        <authorList>
            <consortium name="The Broad Institute Genomics Platform"/>
            <consortium name="The Broad Institute Genome Sequencing Center for Infectious Disease"/>
            <person name="Wu L."/>
            <person name="Ma J."/>
        </authorList>
    </citation>
    <scope>NUCLEOTIDE SEQUENCE [LARGE SCALE GENOMIC DNA]</scope>
    <source>
        <strain evidence="6">CGMCC 1.18575</strain>
    </source>
</reference>
<dbReference type="PANTHER" id="PTHR43280">
    <property type="entry name" value="ARAC-FAMILY TRANSCRIPTIONAL REGULATOR"/>
    <property type="match status" value="1"/>
</dbReference>
<dbReference type="InterPro" id="IPR014710">
    <property type="entry name" value="RmlC-like_jellyroll"/>
</dbReference>
<dbReference type="PROSITE" id="PS00041">
    <property type="entry name" value="HTH_ARAC_FAMILY_1"/>
    <property type="match status" value="1"/>
</dbReference>
<evidence type="ECO:0000256" key="2">
    <source>
        <dbReference type="ARBA" id="ARBA00023125"/>
    </source>
</evidence>
<protein>
    <submittedName>
        <fullName evidence="5">Helix-turn-helix domain-containing protein</fullName>
    </submittedName>
</protein>
<dbReference type="InterPro" id="IPR018062">
    <property type="entry name" value="HTH_AraC-typ_CS"/>
</dbReference>
<evidence type="ECO:0000256" key="1">
    <source>
        <dbReference type="ARBA" id="ARBA00023015"/>
    </source>
</evidence>
<evidence type="ECO:0000313" key="6">
    <source>
        <dbReference type="Proteomes" id="UP001596113"/>
    </source>
</evidence>
<dbReference type="PROSITE" id="PS01124">
    <property type="entry name" value="HTH_ARAC_FAMILY_2"/>
    <property type="match status" value="1"/>
</dbReference>
<dbReference type="EMBL" id="JBHSMI010000032">
    <property type="protein sequence ID" value="MFC5405753.1"/>
    <property type="molecule type" value="Genomic_DNA"/>
</dbReference>
<accession>A0ABW0HZI2</accession>
<comment type="caution">
    <text evidence="5">The sequence shown here is derived from an EMBL/GenBank/DDBJ whole genome shotgun (WGS) entry which is preliminary data.</text>
</comment>
<dbReference type="Proteomes" id="UP001596113">
    <property type="component" value="Unassembled WGS sequence"/>
</dbReference>
<dbReference type="CDD" id="cd02208">
    <property type="entry name" value="cupin_RmlC-like"/>
    <property type="match status" value="1"/>
</dbReference>
<keyword evidence="6" id="KW-1185">Reference proteome</keyword>
<dbReference type="SMART" id="SM00342">
    <property type="entry name" value="HTH_ARAC"/>
    <property type="match status" value="1"/>
</dbReference>
<organism evidence="5 6">
    <name type="scientific">Cohnella soli</name>
    <dbReference type="NCBI Taxonomy" id="425005"/>
    <lineage>
        <taxon>Bacteria</taxon>
        <taxon>Bacillati</taxon>
        <taxon>Bacillota</taxon>
        <taxon>Bacilli</taxon>
        <taxon>Bacillales</taxon>
        <taxon>Paenibacillaceae</taxon>
        <taxon>Cohnella</taxon>
    </lineage>
</organism>
<dbReference type="InterPro" id="IPR003313">
    <property type="entry name" value="AraC-bd"/>
</dbReference>
<sequence length="305" mass="34368">MSVSDNNQYLAMLDDKYPFNLFRPECNGTTIFPPHWHNDCLELIYVRQGQVELHIGGHSFIGQAGDLILIGEGVIHSGYIVDGPPDYYTILLDRSRLASSDFMNVASRSMLTGRLHLPVVLQTGNDGYEACTAIVRSIIEEYVGRRAGFELAIKSYLHVLLLELARAYGEQAGGKDARDEAAKRSMERLKEAISLIESRYTVRLTVGEAARAAGMSTYHFCRVFKHAVGRTFTEYMHLYRIGKAEALIRDTDLPITRIAEQTGFGTVQYLDELFKRYRGCTPMQLRRRPVQLTPSSRTATNPPLE</sequence>
<dbReference type="SUPFAM" id="SSF51215">
    <property type="entry name" value="Regulatory protein AraC"/>
    <property type="match status" value="1"/>
</dbReference>
<keyword evidence="2" id="KW-0238">DNA-binding</keyword>
<dbReference type="Gene3D" id="1.10.10.60">
    <property type="entry name" value="Homeodomain-like"/>
    <property type="match status" value="2"/>
</dbReference>
<evidence type="ECO:0000259" key="4">
    <source>
        <dbReference type="PROSITE" id="PS01124"/>
    </source>
</evidence>
<dbReference type="RefSeq" id="WP_378137324.1">
    <property type="nucleotide sequence ID" value="NZ_JBHSMI010000032.1"/>
</dbReference>
<dbReference type="SUPFAM" id="SSF46689">
    <property type="entry name" value="Homeodomain-like"/>
    <property type="match status" value="2"/>
</dbReference>
<evidence type="ECO:0000313" key="5">
    <source>
        <dbReference type="EMBL" id="MFC5405753.1"/>
    </source>
</evidence>